<dbReference type="EMBL" id="DRMH01000136">
    <property type="protein sequence ID" value="HFC98745.1"/>
    <property type="molecule type" value="Genomic_DNA"/>
</dbReference>
<dbReference type="SFLD" id="SFLDG01135">
    <property type="entry name" value="C1.5.6:_HAD__Beta-PGM__Phospha"/>
    <property type="match status" value="1"/>
</dbReference>
<dbReference type="InterPro" id="IPR023214">
    <property type="entry name" value="HAD_sf"/>
</dbReference>
<dbReference type="InterPro" id="IPR051806">
    <property type="entry name" value="HAD-like_SPP"/>
</dbReference>
<dbReference type="SFLD" id="SFLDS00003">
    <property type="entry name" value="Haloacid_Dehalogenase"/>
    <property type="match status" value="1"/>
</dbReference>
<dbReference type="SFLD" id="SFLDG01129">
    <property type="entry name" value="C1.5:_HAD__Beta-PGM__Phosphata"/>
    <property type="match status" value="1"/>
</dbReference>
<protein>
    <submittedName>
        <fullName evidence="1">HAD family phosphatase</fullName>
    </submittedName>
</protein>
<dbReference type="InterPro" id="IPR023198">
    <property type="entry name" value="PGP-like_dom2"/>
</dbReference>
<dbReference type="PANTHER" id="PTHR43481:SF4">
    <property type="entry name" value="GLYCEROL-1-PHOSPHATE PHOSPHOHYDROLASE 1-RELATED"/>
    <property type="match status" value="1"/>
</dbReference>
<proteinExistence type="predicted"/>
<evidence type="ECO:0000313" key="1">
    <source>
        <dbReference type="EMBL" id="HFC98745.1"/>
    </source>
</evidence>
<comment type="caution">
    <text evidence="1">The sequence shown here is derived from an EMBL/GenBank/DDBJ whole genome shotgun (WGS) entry which is preliminary data.</text>
</comment>
<dbReference type="Pfam" id="PF13419">
    <property type="entry name" value="HAD_2"/>
    <property type="match status" value="1"/>
</dbReference>
<reference evidence="1" key="1">
    <citation type="journal article" date="2020" name="mSystems">
        <title>Genome- and Community-Level Interaction Insights into Carbon Utilization and Element Cycling Functions of Hydrothermarchaeota in Hydrothermal Sediment.</title>
        <authorList>
            <person name="Zhou Z."/>
            <person name="Liu Y."/>
            <person name="Xu W."/>
            <person name="Pan J."/>
            <person name="Luo Z.H."/>
            <person name="Li M."/>
        </authorList>
    </citation>
    <scope>NUCLEOTIDE SEQUENCE [LARGE SCALE GENOMIC DNA]</scope>
    <source>
        <strain evidence="1">HyVt-483</strain>
    </source>
</reference>
<dbReference type="SUPFAM" id="SSF56784">
    <property type="entry name" value="HAD-like"/>
    <property type="match status" value="1"/>
</dbReference>
<dbReference type="InterPro" id="IPR041492">
    <property type="entry name" value="HAD_2"/>
</dbReference>
<dbReference type="Gene3D" id="3.40.50.1000">
    <property type="entry name" value="HAD superfamily/HAD-like"/>
    <property type="match status" value="1"/>
</dbReference>
<dbReference type="GO" id="GO:0050308">
    <property type="term" value="F:sugar-phosphatase activity"/>
    <property type="evidence" value="ECO:0007669"/>
    <property type="project" value="TreeGrafter"/>
</dbReference>
<dbReference type="InterPro" id="IPR006439">
    <property type="entry name" value="HAD-SF_hydro_IA"/>
</dbReference>
<dbReference type="Proteomes" id="UP000886043">
    <property type="component" value="Unassembled WGS sequence"/>
</dbReference>
<accession>A0A7C3H600</accession>
<dbReference type="NCBIfam" id="TIGR01509">
    <property type="entry name" value="HAD-SF-IA-v3"/>
    <property type="match status" value="1"/>
</dbReference>
<dbReference type="Gene3D" id="1.10.150.240">
    <property type="entry name" value="Putative phosphatase, domain 2"/>
    <property type="match status" value="1"/>
</dbReference>
<dbReference type="PANTHER" id="PTHR43481">
    <property type="entry name" value="FRUCTOSE-1-PHOSPHATE PHOSPHATASE"/>
    <property type="match status" value="1"/>
</dbReference>
<dbReference type="InterPro" id="IPR036412">
    <property type="entry name" value="HAD-like_sf"/>
</dbReference>
<dbReference type="AlphaFoldDB" id="A0A7C3H600"/>
<sequence>MKEVLLFDLDGVILDSMPWHVRAWQEAFRSFGLEIPEEAIYLHEGAIELDTARELFTGQGITPTPEFFREAFRLQKEIFTRKYRSRVQPFPGVVEQLEELKRQGRRLALVTSSHREILREVLPASLEKLFDLIVSGDRVPRRKPHPDPYLTGLRELGVHPQRALAVENAPAGIRSAKSAGLFCIAITTTLPPEHLREADLIVEDHSRLFRWLRNGRNS</sequence>
<gene>
    <name evidence="1" type="ORF">ENJ40_09890</name>
</gene>
<dbReference type="PRINTS" id="PR00413">
    <property type="entry name" value="HADHALOGNASE"/>
</dbReference>
<name>A0A7C3H600_9BACT</name>
<organism evidence="1">
    <name type="scientific">Thermosulfurimonas dismutans</name>
    <dbReference type="NCBI Taxonomy" id="999894"/>
    <lineage>
        <taxon>Bacteria</taxon>
        <taxon>Pseudomonadati</taxon>
        <taxon>Thermodesulfobacteriota</taxon>
        <taxon>Thermodesulfobacteria</taxon>
        <taxon>Thermodesulfobacteriales</taxon>
        <taxon>Thermodesulfobacteriaceae</taxon>
        <taxon>Thermosulfurimonas</taxon>
    </lineage>
</organism>